<dbReference type="EMBL" id="PP895363">
    <property type="protein sequence ID" value="XCI78141.1"/>
    <property type="molecule type" value="Genomic_DNA"/>
</dbReference>
<proteinExistence type="predicted"/>
<sequence>MKNILLVLLLITSASAKAGQITIPNSGETVSGDTKVCFYSNSNYDFTYEVSVNRQCPYTKTFSTDEDDE</sequence>
<organism evidence="1">
    <name type="scientific">Klebsiella phage FKP3</name>
    <dbReference type="NCBI Taxonomy" id="3231233"/>
    <lineage>
        <taxon>Viruses</taxon>
        <taxon>Duplodnaviria</taxon>
        <taxon>Heunggongvirae</taxon>
        <taxon>Uroviricota</taxon>
        <taxon>Caudoviricetes</taxon>
        <taxon>Stephanstirmvirinae</taxon>
        <taxon>Justusliebigvirus</taxon>
    </lineage>
</organism>
<name>A0AAU8HZH4_9CAUD</name>
<reference evidence="1" key="1">
    <citation type="submission" date="2024-06" db="EMBL/GenBank/DDBJ databases">
        <title>High activity and specificity of bacteriophage cocktails against carbapenem-resistant Klebsiella pneumoniae belonging to high-risk clones CG258 and ST307.</title>
        <authorList>
            <person name="Jimenez Quiceno J."/>
            <person name="Salazar Ospina L."/>
            <person name="Tellez Carrasquilla S."/>
        </authorList>
    </citation>
    <scope>NUCLEOTIDE SEQUENCE</scope>
</reference>
<protein>
    <submittedName>
        <fullName evidence="1">Uncharacterized protein</fullName>
    </submittedName>
</protein>
<evidence type="ECO:0000313" key="1">
    <source>
        <dbReference type="EMBL" id="XCI78141.1"/>
    </source>
</evidence>
<accession>A0AAU8HZH4</accession>